<proteinExistence type="predicted"/>
<dbReference type="KEGG" id="mff:MFFC18_16650"/>
<reference evidence="1 2" key="1">
    <citation type="submission" date="2019-08" db="EMBL/GenBank/DDBJ databases">
        <title>Deep-cultivation of Planctomycetes and their phenomic and genomic characterization uncovers novel biology.</title>
        <authorList>
            <person name="Wiegand S."/>
            <person name="Jogler M."/>
            <person name="Boedeker C."/>
            <person name="Pinto D."/>
            <person name="Vollmers J."/>
            <person name="Rivas-Marin E."/>
            <person name="Kohn T."/>
            <person name="Peeters S.H."/>
            <person name="Heuer A."/>
            <person name="Rast P."/>
            <person name="Oberbeckmann S."/>
            <person name="Bunk B."/>
            <person name="Jeske O."/>
            <person name="Meyerdierks A."/>
            <person name="Storesund J.E."/>
            <person name="Kallscheuer N."/>
            <person name="Luecker S."/>
            <person name="Lage O.M."/>
            <person name="Pohl T."/>
            <person name="Merkel B.J."/>
            <person name="Hornburger P."/>
            <person name="Mueller R.-W."/>
            <person name="Bruemmer F."/>
            <person name="Labrenz M."/>
            <person name="Spormann A.M."/>
            <person name="Op den Camp H."/>
            <person name="Overmann J."/>
            <person name="Amann R."/>
            <person name="Jetten M.S.M."/>
            <person name="Mascher T."/>
            <person name="Medema M.H."/>
            <person name="Devos D.P."/>
            <person name="Kaster A.-K."/>
            <person name="Ovreas L."/>
            <person name="Rohde M."/>
            <person name="Galperin M.Y."/>
            <person name="Jogler C."/>
        </authorList>
    </citation>
    <scope>NUCLEOTIDE SEQUENCE [LARGE SCALE GENOMIC DNA]</scope>
    <source>
        <strain evidence="1 2">FC18</strain>
    </source>
</reference>
<evidence type="ECO:0000313" key="2">
    <source>
        <dbReference type="Proteomes" id="UP000322214"/>
    </source>
</evidence>
<dbReference type="AlphaFoldDB" id="A0A5B9PBB6"/>
<evidence type="ECO:0000313" key="1">
    <source>
        <dbReference type="EMBL" id="QEG21806.1"/>
    </source>
</evidence>
<accession>A0A5B9PBB6</accession>
<dbReference type="Proteomes" id="UP000322214">
    <property type="component" value="Chromosome"/>
</dbReference>
<organism evidence="1 2">
    <name type="scientific">Mariniblastus fucicola</name>
    <dbReference type="NCBI Taxonomy" id="980251"/>
    <lineage>
        <taxon>Bacteria</taxon>
        <taxon>Pseudomonadati</taxon>
        <taxon>Planctomycetota</taxon>
        <taxon>Planctomycetia</taxon>
        <taxon>Pirellulales</taxon>
        <taxon>Pirellulaceae</taxon>
        <taxon>Mariniblastus</taxon>
    </lineage>
</organism>
<name>A0A5B9PBB6_9BACT</name>
<dbReference type="EMBL" id="CP042912">
    <property type="protein sequence ID" value="QEG21806.1"/>
    <property type="molecule type" value="Genomic_DNA"/>
</dbReference>
<keyword evidence="2" id="KW-1185">Reference proteome</keyword>
<sequence length="88" mass="10086">MPFQGEITRIACRRAGGFIAKKRGLIDLPPTWSDDYFSSFNWCNACLPVVAVARRHISEALSRKPSLTATFKFDLWRDRRYFGTISIS</sequence>
<gene>
    <name evidence="1" type="ORF">MFFC18_16650</name>
</gene>
<protein>
    <submittedName>
        <fullName evidence="1">Uncharacterized protein</fullName>
    </submittedName>
</protein>